<dbReference type="FunFam" id="3.40.50.10090:FF:000003">
    <property type="entry name" value="uroporphyrinogen-III synthase"/>
    <property type="match status" value="1"/>
</dbReference>
<dbReference type="VEuPathDB" id="FungiDB:RhiirFUN_001465"/>
<feature type="domain" description="Tetrapyrrole biosynthesis uroporphyrinogen III synthase" evidence="11">
    <location>
        <begin position="24"/>
        <end position="269"/>
    </location>
</feature>
<reference evidence="12 13" key="1">
    <citation type="submission" date="2015-10" db="EMBL/GenBank/DDBJ databases">
        <title>Genome analyses suggest a sexual origin of heterokaryosis in a supposedly ancient asexual fungus.</title>
        <authorList>
            <person name="Ropars J."/>
            <person name="Sedzielewska K."/>
            <person name="Noel J."/>
            <person name="Charron P."/>
            <person name="Farinelli L."/>
            <person name="Marton T."/>
            <person name="Kruger M."/>
            <person name="Pelin A."/>
            <person name="Brachmann A."/>
            <person name="Corradi N."/>
        </authorList>
    </citation>
    <scope>NUCLEOTIDE SEQUENCE [LARGE SCALE GENOMIC DNA]</scope>
    <source>
        <strain evidence="12 13">A4</strain>
    </source>
</reference>
<dbReference type="GO" id="GO:0006780">
    <property type="term" value="P:uroporphyrinogen III biosynthetic process"/>
    <property type="evidence" value="ECO:0007669"/>
    <property type="project" value="InterPro"/>
</dbReference>
<dbReference type="Gene3D" id="3.40.50.10090">
    <property type="match status" value="2"/>
</dbReference>
<keyword evidence="4" id="KW-0350">Heme biosynthesis</keyword>
<comment type="similarity">
    <text evidence="2">Belongs to the uroporphyrinogen-III synthase family.</text>
</comment>
<evidence type="ECO:0000256" key="10">
    <source>
        <dbReference type="ARBA" id="ARBA00048617"/>
    </source>
</evidence>
<evidence type="ECO:0000256" key="3">
    <source>
        <dbReference type="ARBA" id="ARBA00013109"/>
    </source>
</evidence>
<dbReference type="OrthoDB" id="5595751at2759"/>
<dbReference type="SUPFAM" id="SSF69618">
    <property type="entry name" value="HemD-like"/>
    <property type="match status" value="1"/>
</dbReference>
<dbReference type="UniPathway" id="UPA00251">
    <property type="reaction ID" value="UER00320"/>
</dbReference>
<evidence type="ECO:0000256" key="7">
    <source>
        <dbReference type="ARBA" id="ARBA00031702"/>
    </source>
</evidence>
<dbReference type="PANTHER" id="PTHR12390">
    <property type="entry name" value="UROPORPHYRINOGEN III SYNTHASE"/>
    <property type="match status" value="1"/>
</dbReference>
<dbReference type="GO" id="GO:0006782">
    <property type="term" value="P:protoporphyrinogen IX biosynthetic process"/>
    <property type="evidence" value="ECO:0007669"/>
    <property type="project" value="UniProtKB-UniPathway"/>
</dbReference>
<evidence type="ECO:0000256" key="1">
    <source>
        <dbReference type="ARBA" id="ARBA00004772"/>
    </source>
</evidence>
<dbReference type="GO" id="GO:0006785">
    <property type="term" value="P:heme B biosynthetic process"/>
    <property type="evidence" value="ECO:0007669"/>
    <property type="project" value="UniProtKB-ARBA"/>
</dbReference>
<proteinExistence type="inferred from homology"/>
<dbReference type="InterPro" id="IPR039793">
    <property type="entry name" value="UROS/Hem4"/>
</dbReference>
<evidence type="ECO:0000256" key="2">
    <source>
        <dbReference type="ARBA" id="ARBA00008133"/>
    </source>
</evidence>
<evidence type="ECO:0000256" key="6">
    <source>
        <dbReference type="ARBA" id="ARBA00023244"/>
    </source>
</evidence>
<dbReference type="Pfam" id="PF02602">
    <property type="entry name" value="HEM4"/>
    <property type="match status" value="1"/>
</dbReference>
<dbReference type="AlphaFoldDB" id="A0A2I1GZ17"/>
<dbReference type="PANTHER" id="PTHR12390:SF0">
    <property type="entry name" value="UROPORPHYRINOGEN-III SYNTHASE"/>
    <property type="match status" value="1"/>
</dbReference>
<dbReference type="InterPro" id="IPR003754">
    <property type="entry name" value="4pyrrol_synth_uPrphyn_synth"/>
</dbReference>
<dbReference type="EMBL" id="LLXI01001098">
    <property type="protein sequence ID" value="PKY51878.1"/>
    <property type="molecule type" value="Genomic_DNA"/>
</dbReference>
<gene>
    <name evidence="12" type="ORF">RhiirA4_469174</name>
</gene>
<accession>A0A2I1GZ17</accession>
<keyword evidence="13" id="KW-1185">Reference proteome</keyword>
<dbReference type="GO" id="GO:0005829">
    <property type="term" value="C:cytosol"/>
    <property type="evidence" value="ECO:0007669"/>
    <property type="project" value="TreeGrafter"/>
</dbReference>
<evidence type="ECO:0000256" key="9">
    <source>
        <dbReference type="ARBA" id="ARBA00040167"/>
    </source>
</evidence>
<evidence type="ECO:0000313" key="12">
    <source>
        <dbReference type="EMBL" id="PKY51878.1"/>
    </source>
</evidence>
<keyword evidence="5" id="KW-0456">Lyase</keyword>
<dbReference type="GO" id="GO:0004852">
    <property type="term" value="F:uroporphyrinogen-III synthase activity"/>
    <property type="evidence" value="ECO:0007669"/>
    <property type="project" value="UniProtKB-EC"/>
</dbReference>
<dbReference type="CDD" id="cd06578">
    <property type="entry name" value="HemD"/>
    <property type="match status" value="1"/>
</dbReference>
<evidence type="ECO:0000256" key="8">
    <source>
        <dbReference type="ARBA" id="ARBA00032649"/>
    </source>
</evidence>
<dbReference type="InterPro" id="IPR036108">
    <property type="entry name" value="4pyrrol_syn_uPrphyn_synt_sf"/>
</dbReference>
<evidence type="ECO:0000313" key="13">
    <source>
        <dbReference type="Proteomes" id="UP000234323"/>
    </source>
</evidence>
<comment type="catalytic activity">
    <reaction evidence="10">
        <text>hydroxymethylbilane = uroporphyrinogen III + H2O</text>
        <dbReference type="Rhea" id="RHEA:18965"/>
        <dbReference type="ChEBI" id="CHEBI:15377"/>
        <dbReference type="ChEBI" id="CHEBI:57308"/>
        <dbReference type="ChEBI" id="CHEBI:57845"/>
        <dbReference type="EC" id="4.2.1.75"/>
    </reaction>
</comment>
<comment type="caution">
    <text evidence="12">The sequence shown here is derived from an EMBL/GenBank/DDBJ whole genome shotgun (WGS) entry which is preliminary data.</text>
</comment>
<keyword evidence="6" id="KW-0627">Porphyrin biosynthesis</keyword>
<dbReference type="Proteomes" id="UP000234323">
    <property type="component" value="Unassembled WGS sequence"/>
</dbReference>
<organism evidence="12 13">
    <name type="scientific">Rhizophagus irregularis</name>
    <dbReference type="NCBI Taxonomy" id="588596"/>
    <lineage>
        <taxon>Eukaryota</taxon>
        <taxon>Fungi</taxon>
        <taxon>Fungi incertae sedis</taxon>
        <taxon>Mucoromycota</taxon>
        <taxon>Glomeromycotina</taxon>
        <taxon>Glomeromycetes</taxon>
        <taxon>Glomerales</taxon>
        <taxon>Glomeraceae</taxon>
        <taxon>Rhizophagus</taxon>
    </lineage>
</organism>
<evidence type="ECO:0000256" key="4">
    <source>
        <dbReference type="ARBA" id="ARBA00023133"/>
    </source>
</evidence>
<name>A0A2I1GZ17_9GLOM</name>
<sequence>MSRSKTILLLKEKQIQADSNVDIYEQKFRELGNYEILYLPLLEHSLVNISELTNILKNEADNKYRGVITTSQRAVEGLKIAWEQAFFSSDEKKDVLDKWKKLPYFVVGKSTAKAIRELNVNPFGDESGSSEILADYIIKYFSCSSQERENSQQLKLLFLVGDKRKDYLPNKLVESGFILKELLIYETRPNSLFPNELDKLLNYEKKIDWVVFFSPSGVDISLELLKNKLFEENDIKIASIGKTTSNHLEKIKKINVNITSPKPDAESLAKSIHGYNQ</sequence>
<dbReference type="VEuPathDB" id="FungiDB:FUN_023361"/>
<comment type="pathway">
    <text evidence="1">Porphyrin-containing compound metabolism; protoporphyrin-IX biosynthesis; coproporphyrinogen-III from 5-aminolevulinate: step 3/4.</text>
</comment>
<dbReference type="EC" id="4.2.1.75" evidence="3"/>
<evidence type="ECO:0000259" key="11">
    <source>
        <dbReference type="Pfam" id="PF02602"/>
    </source>
</evidence>
<evidence type="ECO:0000256" key="5">
    <source>
        <dbReference type="ARBA" id="ARBA00023239"/>
    </source>
</evidence>
<protein>
    <recommendedName>
        <fullName evidence="9">Uroporphyrinogen-III synthase</fullName>
        <ecNumber evidence="3">4.2.1.75</ecNumber>
    </recommendedName>
    <alternativeName>
        <fullName evidence="8">Hydroxymethylbilane hydrolyase [cyclizing]</fullName>
    </alternativeName>
    <alternativeName>
        <fullName evidence="7">Uroporphyrinogen-III cosynthase</fullName>
    </alternativeName>
</protein>